<dbReference type="InterPro" id="IPR013901">
    <property type="entry name" value="Anthrone_oxy"/>
</dbReference>
<dbReference type="PANTHER" id="PTHR35042">
    <property type="entry name" value="ANTHRONE OXYGENASE ENCC"/>
    <property type="match status" value="1"/>
</dbReference>
<evidence type="ECO:0000256" key="5">
    <source>
        <dbReference type="ARBA" id="ARBA00034313"/>
    </source>
</evidence>
<proteinExistence type="inferred from homology"/>
<dbReference type="OrthoDB" id="3750842at2759"/>
<dbReference type="Proteomes" id="UP000800041">
    <property type="component" value="Unassembled WGS sequence"/>
</dbReference>
<evidence type="ECO:0000256" key="4">
    <source>
        <dbReference type="ARBA" id="ARBA00023136"/>
    </source>
</evidence>
<gene>
    <name evidence="6" type="ORF">K402DRAFT_398314</name>
</gene>
<name>A0A6G1GL36_9PEZI</name>
<keyword evidence="4" id="KW-0472">Membrane</keyword>
<evidence type="ECO:0000256" key="3">
    <source>
        <dbReference type="ARBA" id="ARBA00022989"/>
    </source>
</evidence>
<dbReference type="Pfam" id="PF08592">
    <property type="entry name" value="Anthrone_oxy"/>
    <property type="match status" value="1"/>
</dbReference>
<keyword evidence="2" id="KW-0812">Transmembrane</keyword>
<dbReference type="AlphaFoldDB" id="A0A6G1GL36"/>
<keyword evidence="7" id="KW-1185">Reference proteome</keyword>
<dbReference type="GO" id="GO:0016020">
    <property type="term" value="C:membrane"/>
    <property type="evidence" value="ECO:0007669"/>
    <property type="project" value="UniProtKB-SubCell"/>
</dbReference>
<dbReference type="PANTHER" id="PTHR35042:SF1">
    <property type="entry name" value="DUF1772-DOMAIN-CONTAINING PROTEIN"/>
    <property type="match status" value="1"/>
</dbReference>
<keyword evidence="3" id="KW-1133">Transmembrane helix</keyword>
<evidence type="ECO:0000313" key="6">
    <source>
        <dbReference type="EMBL" id="KAF1981673.1"/>
    </source>
</evidence>
<protein>
    <recommendedName>
        <fullName evidence="8">DUF1772-domain-containing protein</fullName>
    </recommendedName>
</protein>
<reference evidence="6" key="1">
    <citation type="journal article" date="2020" name="Stud. Mycol.">
        <title>101 Dothideomycetes genomes: a test case for predicting lifestyles and emergence of pathogens.</title>
        <authorList>
            <person name="Haridas S."/>
            <person name="Albert R."/>
            <person name="Binder M."/>
            <person name="Bloem J."/>
            <person name="Labutti K."/>
            <person name="Salamov A."/>
            <person name="Andreopoulos B."/>
            <person name="Baker S."/>
            <person name="Barry K."/>
            <person name="Bills G."/>
            <person name="Bluhm B."/>
            <person name="Cannon C."/>
            <person name="Castanera R."/>
            <person name="Culley D."/>
            <person name="Daum C."/>
            <person name="Ezra D."/>
            <person name="Gonzalez J."/>
            <person name="Henrissat B."/>
            <person name="Kuo A."/>
            <person name="Liang C."/>
            <person name="Lipzen A."/>
            <person name="Lutzoni F."/>
            <person name="Magnuson J."/>
            <person name="Mondo S."/>
            <person name="Nolan M."/>
            <person name="Ohm R."/>
            <person name="Pangilinan J."/>
            <person name="Park H.-J."/>
            <person name="Ramirez L."/>
            <person name="Alfaro M."/>
            <person name="Sun H."/>
            <person name="Tritt A."/>
            <person name="Yoshinaga Y."/>
            <person name="Zwiers L.-H."/>
            <person name="Turgeon B."/>
            <person name="Goodwin S."/>
            <person name="Spatafora J."/>
            <person name="Crous P."/>
            <person name="Grigoriev I."/>
        </authorList>
    </citation>
    <scope>NUCLEOTIDE SEQUENCE</scope>
    <source>
        <strain evidence="6">CBS 113979</strain>
    </source>
</reference>
<accession>A0A6G1GL36</accession>
<comment type="similarity">
    <text evidence="5">Belongs to the anthrone oxygenase family.</text>
</comment>
<comment type="subcellular location">
    <subcellularLocation>
        <location evidence="1">Membrane</location>
        <topology evidence="1">Multi-pass membrane protein</topology>
    </subcellularLocation>
</comment>
<organism evidence="6 7">
    <name type="scientific">Aulographum hederae CBS 113979</name>
    <dbReference type="NCBI Taxonomy" id="1176131"/>
    <lineage>
        <taxon>Eukaryota</taxon>
        <taxon>Fungi</taxon>
        <taxon>Dikarya</taxon>
        <taxon>Ascomycota</taxon>
        <taxon>Pezizomycotina</taxon>
        <taxon>Dothideomycetes</taxon>
        <taxon>Pleosporomycetidae</taxon>
        <taxon>Aulographales</taxon>
        <taxon>Aulographaceae</taxon>
    </lineage>
</organism>
<dbReference type="EMBL" id="ML977195">
    <property type="protein sequence ID" value="KAF1981673.1"/>
    <property type="molecule type" value="Genomic_DNA"/>
</dbReference>
<sequence>MGVPALLVDFPRPGAPDYSERAKLLGRQWPVFWKVGNNFFRPISTLGIFGYAFSAYAASKATAGGVKGDWRIYAVAAVCHLTNVVHSAINMQPLNEKIEALSGSVGEKHEAMAVELAETWIQRNYVRIVCPLIAGTLALFQTAGIA</sequence>
<evidence type="ECO:0000313" key="7">
    <source>
        <dbReference type="Proteomes" id="UP000800041"/>
    </source>
</evidence>
<evidence type="ECO:0000256" key="2">
    <source>
        <dbReference type="ARBA" id="ARBA00022692"/>
    </source>
</evidence>
<evidence type="ECO:0008006" key="8">
    <source>
        <dbReference type="Google" id="ProtNLM"/>
    </source>
</evidence>
<evidence type="ECO:0000256" key="1">
    <source>
        <dbReference type="ARBA" id="ARBA00004141"/>
    </source>
</evidence>